<dbReference type="PANTHER" id="PTHR12993">
    <property type="entry name" value="N-ACETYLGLUCOSAMINYL-PHOSPHATIDYLINOSITOL DE-N-ACETYLASE-RELATED"/>
    <property type="match status" value="1"/>
</dbReference>
<dbReference type="Proteomes" id="UP001415169">
    <property type="component" value="Unassembled WGS sequence"/>
</dbReference>
<protein>
    <submittedName>
        <fullName evidence="2">PIG-L family deacetylase</fullName>
    </submittedName>
</protein>
<dbReference type="Gene3D" id="3.40.50.10320">
    <property type="entry name" value="LmbE-like"/>
    <property type="match status" value="1"/>
</dbReference>
<dbReference type="InterPro" id="IPR024078">
    <property type="entry name" value="LmbE-like_dom_sf"/>
</dbReference>
<evidence type="ECO:0000313" key="2">
    <source>
        <dbReference type="EMBL" id="GAA4162399.1"/>
    </source>
</evidence>
<dbReference type="EMBL" id="BAABBV010000001">
    <property type="protein sequence ID" value="GAA4162399.1"/>
    <property type="molecule type" value="Genomic_DNA"/>
</dbReference>
<name>A0ABP7ZL18_9MICO</name>
<sequence length="265" mass="28245">MERRPAALPPLFVGVRRVLFFHAHPDDESLSTGGLIALLSAAGVKVRVVTCTRGERGEVVPGPLKRLEGTPELAAHRVGELTQALRALGVRAPVFLGGPGARQLNRGSGFRYLDSGMVWGSDGRAAAAPDAPAGSFAGNKWACYDALAAVKRFRPDVVVSYDSGGGYGHPDHEWAHVAAKQATDNFRLPFVEVVPAEASDAVEIAIDLEAKRRALAAHASQLTLTTSGYVLSGGQQHVLEPVERYRLHTGRRPISPVPARAPTTR</sequence>
<dbReference type="InterPro" id="IPR003737">
    <property type="entry name" value="GlcNAc_PI_deacetylase-related"/>
</dbReference>
<organism evidence="2 3">
    <name type="scientific">Gryllotalpicola daejeonensis</name>
    <dbReference type="NCBI Taxonomy" id="993087"/>
    <lineage>
        <taxon>Bacteria</taxon>
        <taxon>Bacillati</taxon>
        <taxon>Actinomycetota</taxon>
        <taxon>Actinomycetes</taxon>
        <taxon>Micrococcales</taxon>
        <taxon>Microbacteriaceae</taxon>
        <taxon>Gryllotalpicola</taxon>
    </lineage>
</organism>
<keyword evidence="1" id="KW-0862">Zinc</keyword>
<evidence type="ECO:0000256" key="1">
    <source>
        <dbReference type="ARBA" id="ARBA00022833"/>
    </source>
</evidence>
<dbReference type="SUPFAM" id="SSF102588">
    <property type="entry name" value="LmbE-like"/>
    <property type="match status" value="1"/>
</dbReference>
<dbReference type="RefSeq" id="WP_344791753.1">
    <property type="nucleotide sequence ID" value="NZ_BAABBV010000001.1"/>
</dbReference>
<reference evidence="2" key="1">
    <citation type="journal article" date="2014" name="Int. J. Syst. Evol. Microbiol.">
        <title>Complete genome of a new Firmicutes species belonging to the dominant human colonic microbiota ('Ruminococcus bicirculans') reveals two chromosomes and a selective capacity to utilize plant glucans.</title>
        <authorList>
            <consortium name="NISC Comparative Sequencing Program"/>
            <person name="Wegmann U."/>
            <person name="Louis P."/>
            <person name="Goesmann A."/>
            <person name="Henrissat B."/>
            <person name="Duncan S.H."/>
            <person name="Flint H.J."/>
        </authorList>
    </citation>
    <scope>NUCLEOTIDE SEQUENCE</scope>
    <source>
        <strain evidence="2">JCM 17590</strain>
    </source>
</reference>
<reference evidence="2" key="2">
    <citation type="submission" date="2023-12" db="EMBL/GenBank/DDBJ databases">
        <authorList>
            <person name="Sun Q."/>
            <person name="Inoue M."/>
        </authorList>
    </citation>
    <scope>NUCLEOTIDE SEQUENCE</scope>
    <source>
        <strain evidence="2">JCM 17590</strain>
    </source>
</reference>
<evidence type="ECO:0000313" key="3">
    <source>
        <dbReference type="Proteomes" id="UP001415169"/>
    </source>
</evidence>
<comment type="caution">
    <text evidence="2">The sequence shown here is derived from an EMBL/GenBank/DDBJ whole genome shotgun (WGS) entry which is preliminary data.</text>
</comment>
<dbReference type="Pfam" id="PF02585">
    <property type="entry name" value="PIG-L"/>
    <property type="match status" value="1"/>
</dbReference>
<proteinExistence type="predicted"/>
<accession>A0ABP7ZL18</accession>
<gene>
    <name evidence="2" type="ORF">GCM10022286_21250</name>
</gene>
<keyword evidence="3" id="KW-1185">Reference proteome</keyword>
<dbReference type="PANTHER" id="PTHR12993:SF26">
    <property type="entry name" value="1D-MYO-INOSITOL 2-ACETAMIDO-2-DEOXY-ALPHA-D-GLUCOPYRANOSIDE DEACETYLASE"/>
    <property type="match status" value="1"/>
</dbReference>